<evidence type="ECO:0000256" key="1">
    <source>
        <dbReference type="SAM" id="MobiDB-lite"/>
    </source>
</evidence>
<feature type="region of interest" description="Disordered" evidence="1">
    <location>
        <begin position="1"/>
        <end position="94"/>
    </location>
</feature>
<gene>
    <name evidence="2" type="ORF">FB45DRAFT_921025</name>
</gene>
<name>A0AAD7BQZ6_9AGAR</name>
<feature type="compositionally biased region" description="Pro residues" evidence="1">
    <location>
        <begin position="353"/>
        <end position="362"/>
    </location>
</feature>
<feature type="region of interest" description="Disordered" evidence="1">
    <location>
        <begin position="277"/>
        <end position="325"/>
    </location>
</feature>
<feature type="compositionally biased region" description="Acidic residues" evidence="1">
    <location>
        <begin position="160"/>
        <end position="175"/>
    </location>
</feature>
<feature type="compositionally biased region" description="Acidic residues" evidence="1">
    <location>
        <begin position="217"/>
        <end position="231"/>
    </location>
</feature>
<dbReference type="Proteomes" id="UP001221142">
    <property type="component" value="Unassembled WGS sequence"/>
</dbReference>
<evidence type="ECO:0000313" key="3">
    <source>
        <dbReference type="Proteomes" id="UP001221142"/>
    </source>
</evidence>
<sequence length="394" mass="43827">MDGDEEEESAQRRSLRHDNAPPAAKRLKIDDPQAPAPILRVTPIRATVSSSRSKAKPIPPAPSTSASTASSGSTRPSLPPTPKPGSLRLAAHGLRVPSHANVEASAAPAMSLRLRGGRGRLQIAMAWGEKVPASLLDGEPCAYELPWWVMDDESVHGEQEEADDGQDGEEGEDEFGMSAEERKEKKRQARNARQNKWRAARRERLAAKRKELQGTVESDEQEDELESESEAQLEMSAEERKRQEKRQAKNATQRKYRAARRERLAAECEELQRKREVKRIKDRQAREAKRAKKTVEPAGERADEDEDQEMENVSTVSPLTPSSLSLLSSFEPAMDMDMAESSPVDYEQQPTFSFPPPPPPPGHWKSHVGAHTSQTTRAIRHTRVPDQAGLKHSS</sequence>
<feature type="compositionally biased region" description="Basic residues" evidence="1">
    <location>
        <begin position="184"/>
        <end position="199"/>
    </location>
</feature>
<keyword evidence="3" id="KW-1185">Reference proteome</keyword>
<dbReference type="AlphaFoldDB" id="A0AAD7BQZ6"/>
<feature type="region of interest" description="Disordered" evidence="1">
    <location>
        <begin position="156"/>
        <end position="261"/>
    </location>
</feature>
<reference evidence="2" key="1">
    <citation type="submission" date="2023-03" db="EMBL/GenBank/DDBJ databases">
        <title>Massive genome expansion in bonnet fungi (Mycena s.s.) driven by repeated elements and novel gene families across ecological guilds.</title>
        <authorList>
            <consortium name="Lawrence Berkeley National Laboratory"/>
            <person name="Harder C.B."/>
            <person name="Miyauchi S."/>
            <person name="Viragh M."/>
            <person name="Kuo A."/>
            <person name="Thoen E."/>
            <person name="Andreopoulos B."/>
            <person name="Lu D."/>
            <person name="Skrede I."/>
            <person name="Drula E."/>
            <person name="Henrissat B."/>
            <person name="Morin E."/>
            <person name="Kohler A."/>
            <person name="Barry K."/>
            <person name="LaButti K."/>
            <person name="Morin E."/>
            <person name="Salamov A."/>
            <person name="Lipzen A."/>
            <person name="Mereny Z."/>
            <person name="Hegedus B."/>
            <person name="Baldrian P."/>
            <person name="Stursova M."/>
            <person name="Weitz H."/>
            <person name="Taylor A."/>
            <person name="Grigoriev I.V."/>
            <person name="Nagy L.G."/>
            <person name="Martin F."/>
            <person name="Kauserud H."/>
        </authorList>
    </citation>
    <scope>NUCLEOTIDE SEQUENCE</scope>
    <source>
        <strain evidence="2">9284</strain>
    </source>
</reference>
<organism evidence="2 3">
    <name type="scientific">Roridomyces roridus</name>
    <dbReference type="NCBI Taxonomy" id="1738132"/>
    <lineage>
        <taxon>Eukaryota</taxon>
        <taxon>Fungi</taxon>
        <taxon>Dikarya</taxon>
        <taxon>Basidiomycota</taxon>
        <taxon>Agaricomycotina</taxon>
        <taxon>Agaricomycetes</taxon>
        <taxon>Agaricomycetidae</taxon>
        <taxon>Agaricales</taxon>
        <taxon>Marasmiineae</taxon>
        <taxon>Mycenaceae</taxon>
        <taxon>Roridomyces</taxon>
    </lineage>
</organism>
<feature type="region of interest" description="Disordered" evidence="1">
    <location>
        <begin position="341"/>
        <end position="394"/>
    </location>
</feature>
<feature type="compositionally biased region" description="Basic and acidic residues" evidence="1">
    <location>
        <begin position="237"/>
        <end position="247"/>
    </location>
</feature>
<comment type="caution">
    <text evidence="2">The sequence shown here is derived from an EMBL/GenBank/DDBJ whole genome shotgun (WGS) entry which is preliminary data.</text>
</comment>
<protein>
    <submittedName>
        <fullName evidence="2">Uncharacterized protein</fullName>
    </submittedName>
</protein>
<proteinExistence type="predicted"/>
<feature type="compositionally biased region" description="Low complexity" evidence="1">
    <location>
        <begin position="63"/>
        <end position="76"/>
    </location>
</feature>
<feature type="compositionally biased region" description="Low complexity" evidence="1">
    <location>
        <begin position="313"/>
        <end position="325"/>
    </location>
</feature>
<feature type="compositionally biased region" description="Basic and acidic residues" evidence="1">
    <location>
        <begin position="200"/>
        <end position="212"/>
    </location>
</feature>
<accession>A0AAD7BQZ6</accession>
<feature type="compositionally biased region" description="Basic and acidic residues" evidence="1">
    <location>
        <begin position="282"/>
        <end position="301"/>
    </location>
</feature>
<dbReference type="EMBL" id="JARKIF010000011">
    <property type="protein sequence ID" value="KAJ7627300.1"/>
    <property type="molecule type" value="Genomic_DNA"/>
</dbReference>
<evidence type="ECO:0000313" key="2">
    <source>
        <dbReference type="EMBL" id="KAJ7627300.1"/>
    </source>
</evidence>